<evidence type="ECO:0000256" key="10">
    <source>
        <dbReference type="ARBA" id="ARBA00044105"/>
    </source>
</evidence>
<evidence type="ECO:0000256" key="6">
    <source>
        <dbReference type="ARBA" id="ARBA00022741"/>
    </source>
</evidence>
<keyword evidence="3" id="KW-0150">Chloroplast</keyword>
<dbReference type="EMBL" id="KY856940">
    <property type="protein sequence ID" value="ASO75938.1"/>
    <property type="molecule type" value="Genomic_DNA"/>
</dbReference>
<dbReference type="GO" id="GO:0009507">
    <property type="term" value="C:chloroplast"/>
    <property type="evidence" value="ECO:0007669"/>
    <property type="project" value="UniProtKB-SubCell"/>
</dbReference>
<keyword evidence="4 14" id="KW-0396">Initiation factor</keyword>
<dbReference type="PROSITE" id="PS51722">
    <property type="entry name" value="G_TR_2"/>
    <property type="match status" value="1"/>
</dbReference>
<feature type="domain" description="Tr-type G" evidence="13">
    <location>
        <begin position="242"/>
        <end position="415"/>
    </location>
</feature>
<dbReference type="CDD" id="cd01887">
    <property type="entry name" value="IF2_eIF5B"/>
    <property type="match status" value="1"/>
</dbReference>
<evidence type="ECO:0000256" key="5">
    <source>
        <dbReference type="ARBA" id="ARBA00022640"/>
    </source>
</evidence>
<reference evidence="14" key="1">
    <citation type="journal article" date="2017" name="Genome Biol. Evol.">
        <title>Evolutionary Dynamics of Cryptophyte Plastid Genomes.</title>
        <authorList>
            <person name="Kim J.I."/>
            <person name="Moore C.E."/>
            <person name="Archibald J.M."/>
            <person name="Bhattacharya D."/>
            <person name="Yi G."/>
            <person name="Yoon H.S."/>
            <person name="Shin W."/>
        </authorList>
    </citation>
    <scope>NUCLEOTIDE SEQUENCE</scope>
    <source>
        <strain evidence="14">CCMP1868</strain>
    </source>
</reference>
<evidence type="ECO:0000256" key="11">
    <source>
        <dbReference type="SAM" id="Coils"/>
    </source>
</evidence>
<dbReference type="InterPro" id="IPR000795">
    <property type="entry name" value="T_Tr_GTP-bd_dom"/>
</dbReference>
<feature type="coiled-coil region" evidence="11">
    <location>
        <begin position="350"/>
        <end position="377"/>
    </location>
</feature>
<comment type="similarity">
    <text evidence="2">Belongs to the TRAFAC class translation factor GTPase superfamily. Classic translation factor GTPase family. IF-2 subfamily.</text>
</comment>
<dbReference type="InterPro" id="IPR053905">
    <property type="entry name" value="EF-G-like_DII"/>
</dbReference>
<evidence type="ECO:0000256" key="4">
    <source>
        <dbReference type="ARBA" id="ARBA00022540"/>
    </source>
</evidence>
<proteinExistence type="inferred from homology"/>
<evidence type="ECO:0000256" key="7">
    <source>
        <dbReference type="ARBA" id="ARBA00022917"/>
    </source>
</evidence>
<feature type="compositionally biased region" description="Low complexity" evidence="12">
    <location>
        <begin position="121"/>
        <end position="135"/>
    </location>
</feature>
<dbReference type="InterPro" id="IPR000178">
    <property type="entry name" value="TF_IF2_bacterial-like"/>
</dbReference>
<evidence type="ECO:0000256" key="8">
    <source>
        <dbReference type="ARBA" id="ARBA00023134"/>
    </source>
</evidence>
<comment type="subcellular location">
    <subcellularLocation>
        <location evidence="1">Plastid</location>
        <location evidence="1">Chloroplast</location>
    </subcellularLocation>
</comment>
<dbReference type="AlphaFoldDB" id="A0A222AHW5"/>
<evidence type="ECO:0000259" key="13">
    <source>
        <dbReference type="PROSITE" id="PS51722"/>
    </source>
</evidence>
<comment type="function">
    <text evidence="9">One of the essential components for the initiation of protein synthesis. Protects formylmethionyl-tRNA from spontaneous hydrolysis and promotes its binding to the 30S ribosomal subunits. Also involved in the hydrolysis of GTP during the formation of the 70S ribosomal complex.</text>
</comment>
<dbReference type="PRINTS" id="PR00315">
    <property type="entry name" value="ELONGATNFCT"/>
</dbReference>
<name>A0A222AHW5_9CRYP</name>
<dbReference type="FunFam" id="3.40.50.300:FF:000019">
    <property type="entry name" value="Translation initiation factor IF-2"/>
    <property type="match status" value="1"/>
</dbReference>
<dbReference type="Pfam" id="PF00009">
    <property type="entry name" value="GTP_EFTU"/>
    <property type="match status" value="1"/>
</dbReference>
<gene>
    <name evidence="14" type="primary">infB</name>
</gene>
<dbReference type="SUPFAM" id="SSF52156">
    <property type="entry name" value="Initiation factor IF2/eIF5b, domain 3"/>
    <property type="match status" value="1"/>
</dbReference>
<evidence type="ECO:0000256" key="12">
    <source>
        <dbReference type="SAM" id="MobiDB-lite"/>
    </source>
</evidence>
<dbReference type="InterPro" id="IPR015760">
    <property type="entry name" value="TIF_IF2"/>
</dbReference>
<evidence type="ECO:0000256" key="9">
    <source>
        <dbReference type="ARBA" id="ARBA00025162"/>
    </source>
</evidence>
<dbReference type="CDD" id="cd03692">
    <property type="entry name" value="mtIF2_IVc"/>
    <property type="match status" value="1"/>
</dbReference>
<evidence type="ECO:0000313" key="14">
    <source>
        <dbReference type="EMBL" id="ASO75938.1"/>
    </source>
</evidence>
<feature type="region of interest" description="Disordered" evidence="12">
    <location>
        <begin position="98"/>
        <end position="152"/>
    </location>
</feature>
<dbReference type="InterPro" id="IPR044145">
    <property type="entry name" value="IF2_II"/>
</dbReference>
<dbReference type="GO" id="GO:0003924">
    <property type="term" value="F:GTPase activity"/>
    <property type="evidence" value="ECO:0007669"/>
    <property type="project" value="InterPro"/>
</dbReference>
<evidence type="ECO:0000256" key="2">
    <source>
        <dbReference type="ARBA" id="ARBA00007733"/>
    </source>
</evidence>
<dbReference type="SUPFAM" id="SSF52540">
    <property type="entry name" value="P-loop containing nucleoside triphosphate hydrolases"/>
    <property type="match status" value="1"/>
</dbReference>
<dbReference type="GO" id="GO:0005525">
    <property type="term" value="F:GTP binding"/>
    <property type="evidence" value="ECO:0007669"/>
    <property type="project" value="UniProtKB-KW"/>
</dbReference>
<evidence type="ECO:0000256" key="3">
    <source>
        <dbReference type="ARBA" id="ARBA00022528"/>
    </source>
</evidence>
<keyword evidence="5 14" id="KW-0934">Plastid</keyword>
<evidence type="ECO:0000256" key="1">
    <source>
        <dbReference type="ARBA" id="ARBA00004229"/>
    </source>
</evidence>
<dbReference type="FunFam" id="3.40.50.10050:FF:000001">
    <property type="entry name" value="Translation initiation factor IF-2"/>
    <property type="match status" value="1"/>
</dbReference>
<dbReference type="Gene3D" id="3.40.50.10050">
    <property type="entry name" value="Translation initiation factor IF- 2, domain 3"/>
    <property type="match status" value="1"/>
</dbReference>
<keyword evidence="6" id="KW-0547">Nucleotide-binding</keyword>
<organism evidence="14">
    <name type="scientific">Storeatula sp. CCMP1868</name>
    <dbReference type="NCBI Taxonomy" id="195070"/>
    <lineage>
        <taxon>Eukaryota</taxon>
        <taxon>Cryptophyceae</taxon>
        <taxon>Pyrenomonadales</taxon>
        <taxon>Pyrenomonadaceae</taxon>
        <taxon>Storeatula</taxon>
    </lineage>
</organism>
<dbReference type="GO" id="GO:0005829">
    <property type="term" value="C:cytosol"/>
    <property type="evidence" value="ECO:0007669"/>
    <property type="project" value="TreeGrafter"/>
</dbReference>
<dbReference type="FunFam" id="2.40.30.10:FF:000054">
    <property type="entry name" value="Translation initiation factor IF-2"/>
    <property type="match status" value="1"/>
</dbReference>
<dbReference type="CDD" id="cd03702">
    <property type="entry name" value="IF2_mtIF2_II"/>
    <property type="match status" value="1"/>
</dbReference>
<sequence>MNKKISINSDDVIKLSCPLILKIKINAKKSREYLDKIENNEKIDLFTTDIETKPFSKVERKNKKNDIRDSDVIKTKIKSKKKERSKFRSDEDYDPLNIAKNELSENNRSALPLERPETPNKKQNTTSSKKVNTKSVTKKNKKQATQKGKESENIINNIPENISISGPLSVQDLATLLNVTETEIIRSLFLKGIGVTINQVLDVNTALTVGEDLGIHIEHIKESNDENKKIKLYESDSEYLERRPPVIAVMGHVDHGKTTLLDKIRKTKIAQKELGGITQKLGAYEVEIEYKDNLKKLTFLDTPGHEAFSGMRSRGVQVTDIAILVVAADDGVKPQTIEAIKYIQSAQVPIIVAINKIDKENADIENIKQQLTQYNLIPENWGGDTLMVPISAMKGTNIDNLLEMIILVSEIEDLKANIRCKAQGTILEAHVDRSKGAVATLLVQNGTLKIGNILVAGTSMAKIRGMINSNGEKVDTCLPSSPVLIWGLSKLPVSGEHFEIFDDEKQAKLAVQKAQEKNKQNQTIVNTISDNYSISNPDMKGFINLIIKTDIQGSTEAVLGIINKIPQDKVQIKVLYASPGEITETDIDFADTSNATILAFNTSLATGAYKAARHLNVNVKEYNVIYDLLDDIELMVEKITGPEYDKKNLGEAIVQGVFPLAKSFVAGLKVNKGKITKEAYIEVIRDNETIFKGEITSLKKVKDDINEAIEGTECGLFVEEFDQWEEADKIRAFELILKKRKN</sequence>
<dbReference type="Pfam" id="PF11987">
    <property type="entry name" value="IF-2"/>
    <property type="match status" value="1"/>
</dbReference>
<dbReference type="Pfam" id="PF04760">
    <property type="entry name" value="IF2_N"/>
    <property type="match status" value="1"/>
</dbReference>
<dbReference type="SUPFAM" id="SSF50447">
    <property type="entry name" value="Translation proteins"/>
    <property type="match status" value="2"/>
</dbReference>
<dbReference type="HAMAP" id="MF_00100_B">
    <property type="entry name" value="IF_2_B"/>
    <property type="match status" value="1"/>
</dbReference>
<dbReference type="InterPro" id="IPR036925">
    <property type="entry name" value="TIF_IF2_dom3_sf"/>
</dbReference>
<dbReference type="InterPro" id="IPR023115">
    <property type="entry name" value="TIF_IF2_dom3"/>
</dbReference>
<keyword evidence="11" id="KW-0175">Coiled coil</keyword>
<dbReference type="InterPro" id="IPR005225">
    <property type="entry name" value="Small_GTP-bd"/>
</dbReference>
<dbReference type="GO" id="GO:0003743">
    <property type="term" value="F:translation initiation factor activity"/>
    <property type="evidence" value="ECO:0007669"/>
    <property type="project" value="UniProtKB-KW"/>
</dbReference>
<dbReference type="FunFam" id="2.40.30.10:FF:000008">
    <property type="entry name" value="Translation initiation factor IF-2"/>
    <property type="match status" value="1"/>
</dbReference>
<dbReference type="InterPro" id="IPR006847">
    <property type="entry name" value="IF2_N"/>
</dbReference>
<dbReference type="InterPro" id="IPR027417">
    <property type="entry name" value="P-loop_NTPase"/>
</dbReference>
<dbReference type="Gene3D" id="3.40.50.300">
    <property type="entry name" value="P-loop containing nucleotide triphosphate hydrolases"/>
    <property type="match status" value="1"/>
</dbReference>
<dbReference type="NCBIfam" id="TIGR00231">
    <property type="entry name" value="small_GTP"/>
    <property type="match status" value="1"/>
</dbReference>
<dbReference type="Gene3D" id="2.40.30.10">
    <property type="entry name" value="Translation factors"/>
    <property type="match status" value="2"/>
</dbReference>
<dbReference type="InterPro" id="IPR009000">
    <property type="entry name" value="Transl_B-barrel_sf"/>
</dbReference>
<keyword evidence="7" id="KW-0648">Protein biosynthesis</keyword>
<keyword evidence="8" id="KW-0342">GTP-binding</keyword>
<dbReference type="PANTHER" id="PTHR43381">
    <property type="entry name" value="TRANSLATION INITIATION FACTOR IF-2-RELATED"/>
    <property type="match status" value="1"/>
</dbReference>
<dbReference type="Pfam" id="PF22042">
    <property type="entry name" value="EF-G_D2"/>
    <property type="match status" value="1"/>
</dbReference>
<dbReference type="NCBIfam" id="TIGR00487">
    <property type="entry name" value="IF-2"/>
    <property type="match status" value="1"/>
</dbReference>
<geneLocation type="plastid" evidence="14"/>
<protein>
    <recommendedName>
        <fullName evidence="10">Translation initiation factor IF-2, chloroplastic</fullName>
    </recommendedName>
</protein>
<accession>A0A222AHW5</accession>
<dbReference type="PANTHER" id="PTHR43381:SF5">
    <property type="entry name" value="TR-TYPE G DOMAIN-CONTAINING PROTEIN"/>
    <property type="match status" value="1"/>
</dbReference>